<comment type="caution">
    <text evidence="8">The sequence shown here is derived from an EMBL/GenBank/DDBJ whole genome shotgun (WGS) entry which is preliminary data.</text>
</comment>
<evidence type="ECO:0000259" key="7">
    <source>
        <dbReference type="Pfam" id="PF04893"/>
    </source>
</evidence>
<keyword evidence="3 6" id="KW-1133">Transmembrane helix</keyword>
<gene>
    <name evidence="8" type="ORF">HQN59_00955</name>
</gene>
<dbReference type="GO" id="GO:0016020">
    <property type="term" value="C:membrane"/>
    <property type="evidence" value="ECO:0007669"/>
    <property type="project" value="UniProtKB-SubCell"/>
</dbReference>
<evidence type="ECO:0000256" key="1">
    <source>
        <dbReference type="ARBA" id="ARBA00004141"/>
    </source>
</evidence>
<evidence type="ECO:0000313" key="9">
    <source>
        <dbReference type="Proteomes" id="UP000529637"/>
    </source>
</evidence>
<name>A0A7Y6NJM0_9BURK</name>
<reference evidence="8 9" key="1">
    <citation type="submission" date="2020-06" db="EMBL/GenBank/DDBJ databases">
        <title>Schlegella sp. ID0723 isolated from air conditioner.</title>
        <authorList>
            <person name="Kim D.Y."/>
            <person name="Kim D.-U."/>
        </authorList>
    </citation>
    <scope>NUCLEOTIDE SEQUENCE [LARGE SCALE GENOMIC DNA]</scope>
    <source>
        <strain evidence="8 9">ID0723</strain>
    </source>
</reference>
<accession>A0A7Y6NJM0</accession>
<comment type="subcellular location">
    <subcellularLocation>
        <location evidence="1">Membrane</location>
        <topology evidence="1">Multi-pass membrane protein</topology>
    </subcellularLocation>
</comment>
<dbReference type="Pfam" id="PF04893">
    <property type="entry name" value="Yip1"/>
    <property type="match status" value="1"/>
</dbReference>
<keyword evidence="9" id="KW-1185">Reference proteome</keyword>
<feature type="transmembrane region" description="Helical" evidence="6">
    <location>
        <begin position="158"/>
        <end position="180"/>
    </location>
</feature>
<dbReference type="AlphaFoldDB" id="A0A7Y6NJM0"/>
<dbReference type="RefSeq" id="WP_176065185.1">
    <property type="nucleotide sequence ID" value="NZ_JABWMJ010000001.1"/>
</dbReference>
<evidence type="ECO:0000256" key="3">
    <source>
        <dbReference type="ARBA" id="ARBA00022989"/>
    </source>
</evidence>
<evidence type="ECO:0000256" key="6">
    <source>
        <dbReference type="SAM" id="Phobius"/>
    </source>
</evidence>
<dbReference type="EMBL" id="JABWMJ010000001">
    <property type="protein sequence ID" value="NUZ04319.1"/>
    <property type="molecule type" value="Genomic_DNA"/>
</dbReference>
<evidence type="ECO:0000256" key="5">
    <source>
        <dbReference type="SAM" id="MobiDB-lite"/>
    </source>
</evidence>
<feature type="transmembrane region" description="Helical" evidence="6">
    <location>
        <begin position="68"/>
        <end position="93"/>
    </location>
</feature>
<feature type="region of interest" description="Disordered" evidence="5">
    <location>
        <begin position="236"/>
        <end position="269"/>
    </location>
</feature>
<keyword evidence="4 6" id="KW-0472">Membrane</keyword>
<keyword evidence="2 6" id="KW-0812">Transmembrane</keyword>
<evidence type="ECO:0000313" key="8">
    <source>
        <dbReference type="EMBL" id="NUZ04319.1"/>
    </source>
</evidence>
<dbReference type="Proteomes" id="UP000529637">
    <property type="component" value="Unassembled WGS sequence"/>
</dbReference>
<dbReference type="InterPro" id="IPR006977">
    <property type="entry name" value="Yip1_dom"/>
</dbReference>
<feature type="transmembrane region" description="Helical" evidence="6">
    <location>
        <begin position="105"/>
        <end position="125"/>
    </location>
</feature>
<feature type="domain" description="Yip1" evidence="7">
    <location>
        <begin position="9"/>
        <end position="176"/>
    </location>
</feature>
<proteinExistence type="predicted"/>
<feature type="transmembrane region" description="Helical" evidence="6">
    <location>
        <begin position="131"/>
        <end position="151"/>
    </location>
</feature>
<evidence type="ECO:0000256" key="2">
    <source>
        <dbReference type="ARBA" id="ARBA00022692"/>
    </source>
</evidence>
<protein>
    <submittedName>
        <fullName evidence="8">YIP1 family protein</fullName>
    </submittedName>
</protein>
<organism evidence="8 9">
    <name type="scientific">Piscinibacter koreensis</name>
    <dbReference type="NCBI Taxonomy" id="2742824"/>
    <lineage>
        <taxon>Bacteria</taxon>
        <taxon>Pseudomonadati</taxon>
        <taxon>Pseudomonadota</taxon>
        <taxon>Betaproteobacteria</taxon>
        <taxon>Burkholderiales</taxon>
        <taxon>Sphaerotilaceae</taxon>
        <taxon>Piscinibacter</taxon>
    </lineage>
</organism>
<feature type="transmembrane region" description="Helical" evidence="6">
    <location>
        <begin position="30"/>
        <end position="48"/>
    </location>
</feature>
<sequence length="446" mass="45575">MSLFGRAAAILLKPRRTWLAITAEPRARRVAGHLALVMLLPALAVFMRRSVLGGARPDAPDAAWLGRALLWPAVTYGGALLAVGALTLLVDALAPLFGTRRNLKATLDLVGYTATAVALGCVLLATPLPALALLGAAWAVYLFHTGLAPLLKTPRPNALAYTSAVTVASGLIALAVGALLERSVPASPGPRWASAQRAPEPLGFDRTTVAAIAEQMEATSRRIAAAAGDAARAGDGAAAASAGSGPEPVSGAGAAPPASASAAGPAAASASPAAPASAARAAASNPVAASVRVAPGGRPLPAADLRAALPETLRDWRRESIAARDARPGDTLLAWAKARYASGERRVSVAVADLGGAVLQPEMRTRPHVELHSRSATQSEASYNDGQRAIREVSTADGARATFTVILANGVMVEVQGERVPMPFLKGLYAALDVARLEALQRAPTR</sequence>
<evidence type="ECO:0000256" key="4">
    <source>
        <dbReference type="ARBA" id="ARBA00023136"/>
    </source>
</evidence>